<feature type="signal peptide" evidence="1">
    <location>
        <begin position="1"/>
        <end position="21"/>
    </location>
</feature>
<evidence type="ECO:0000313" key="3">
    <source>
        <dbReference type="Proteomes" id="UP000179840"/>
    </source>
</evidence>
<organism evidence="2 3">
    <name type="scientific">Janthinobacterium lividum</name>
    <dbReference type="NCBI Taxonomy" id="29581"/>
    <lineage>
        <taxon>Bacteria</taxon>
        <taxon>Pseudomonadati</taxon>
        <taxon>Pseudomonadota</taxon>
        <taxon>Betaproteobacteria</taxon>
        <taxon>Burkholderiales</taxon>
        <taxon>Oxalobacteraceae</taxon>
        <taxon>Janthinobacterium</taxon>
    </lineage>
</organism>
<sequence>MPNPLLLMSLLIALSPVPAVAAAQLTDLESRWLQAGQPVIAFARAQGLPIDIIVQPQDAPGAVPLALGYEAGRCKLVLSLRGNAQADSVLQGVPAARQGMMMEAMTAHEIGHCQRYAQGDWHALPRGFIEPLGTQRGKLPPLAQELRETRREEAYADLVALAWMHARHPGQYPDVLAWMRGVRVGGDGAGGGAGSSHATQAWLALADGEDAFAGAASPFEQAQVLWRKGLSGDK</sequence>
<evidence type="ECO:0000256" key="1">
    <source>
        <dbReference type="SAM" id="SignalP"/>
    </source>
</evidence>
<dbReference type="RefSeq" id="WP_071075761.1">
    <property type="nucleotide sequence ID" value="NZ_LFKP01000003.1"/>
</dbReference>
<dbReference type="EMBL" id="LFKP01000003">
    <property type="protein sequence ID" value="OHV98584.1"/>
    <property type="molecule type" value="Genomic_DNA"/>
</dbReference>
<dbReference type="Proteomes" id="UP000179840">
    <property type="component" value="Unassembled WGS sequence"/>
</dbReference>
<reference evidence="2 3" key="1">
    <citation type="submission" date="2015-06" db="EMBL/GenBank/DDBJ databases">
        <title>Draft genome sequencing of a biphenyl-degrading bacterium, Janthinobacterium lividum MEG1.</title>
        <authorList>
            <person name="Shimodaira J."/>
            <person name="Hatta T."/>
        </authorList>
    </citation>
    <scope>NUCLEOTIDE SEQUENCE [LARGE SCALE GENOMIC DNA]</scope>
    <source>
        <strain evidence="2 3">MEG1</strain>
    </source>
</reference>
<name>A0A1S1UFE0_9BURK</name>
<accession>A0A1S1UFE0</accession>
<gene>
    <name evidence="2" type="ORF">AKG95_05050</name>
</gene>
<feature type="chain" id="PRO_5010251297" evidence="1">
    <location>
        <begin position="22"/>
        <end position="234"/>
    </location>
</feature>
<comment type="caution">
    <text evidence="2">The sequence shown here is derived from an EMBL/GenBank/DDBJ whole genome shotgun (WGS) entry which is preliminary data.</text>
</comment>
<dbReference type="AlphaFoldDB" id="A0A1S1UFE0"/>
<proteinExistence type="predicted"/>
<keyword evidence="1" id="KW-0732">Signal</keyword>
<evidence type="ECO:0000313" key="2">
    <source>
        <dbReference type="EMBL" id="OHV98584.1"/>
    </source>
</evidence>
<protein>
    <submittedName>
        <fullName evidence="2">Uncharacterized protein</fullName>
    </submittedName>
</protein>